<evidence type="ECO:0000256" key="1">
    <source>
        <dbReference type="ARBA" id="ARBA00008950"/>
    </source>
</evidence>
<reference evidence="3 4" key="1">
    <citation type="submission" date="2017-10" db="EMBL/GenBank/DDBJ databases">
        <title>Novel microbial diversity and functional potential in the marine mammal oral microbiome.</title>
        <authorList>
            <person name="Dudek N.K."/>
            <person name="Sun C.L."/>
            <person name="Burstein D."/>
            <person name="Kantor R.S."/>
            <person name="Aliaga Goltsman D.S."/>
            <person name="Bik E.M."/>
            <person name="Thomas B.C."/>
            <person name="Banfield J.F."/>
            <person name="Relman D.A."/>
        </authorList>
    </citation>
    <scope>NUCLEOTIDE SEQUENCE [LARGE SCALE GENOMIC DNA]</scope>
    <source>
        <strain evidence="3">DOLJORAL78_47_16</strain>
    </source>
</reference>
<name>A0A2G6KDS6_9BACT</name>
<dbReference type="CDD" id="cd00838">
    <property type="entry name" value="MPP_superfamily"/>
    <property type="match status" value="1"/>
</dbReference>
<proteinExistence type="inferred from homology"/>
<gene>
    <name evidence="3" type="ORF">CSA56_13130</name>
</gene>
<sequence length="284" mass="33022">MKSTKNKLTFLYAECVDTSIKNESLCESVIFLGCRGRIVEVKYFLFSDIHGNLEALRVVLRQMEKFKPDRVICLGDVVGYGPNPNECVELVDQYADLVIMGNHDHAVLELTDITYFNKYAKFAVMWTRQVMKQENLEILGQYPFQHSLDDILFVHSTPLNPERWDYIFNPLEGRYYLQHLQEHVCFIGHSHQPVFFEQDESGHIAYDRKPKLSLDVKPACKYIVNVGSVGQPRDGNPETSFATYDTEKHRIEVKRLPYNFRKTQQKMAEAKLPVFLIERLAHGR</sequence>
<evidence type="ECO:0000313" key="4">
    <source>
        <dbReference type="Proteomes" id="UP000230821"/>
    </source>
</evidence>
<dbReference type="InterPro" id="IPR050126">
    <property type="entry name" value="Ap4A_hydrolase"/>
</dbReference>
<dbReference type="GO" id="GO:0005737">
    <property type="term" value="C:cytoplasm"/>
    <property type="evidence" value="ECO:0007669"/>
    <property type="project" value="TreeGrafter"/>
</dbReference>
<dbReference type="AlphaFoldDB" id="A0A2G6KDS6"/>
<dbReference type="PIRSF" id="PIRSF000883">
    <property type="entry name" value="Pesterase_MJ0912"/>
    <property type="match status" value="1"/>
</dbReference>
<feature type="domain" description="Calcineurin-like phosphoesterase" evidence="2">
    <location>
        <begin position="44"/>
        <end position="248"/>
    </location>
</feature>
<dbReference type="InterPro" id="IPR011152">
    <property type="entry name" value="Pesterase_MJ0912"/>
</dbReference>
<dbReference type="InterPro" id="IPR029052">
    <property type="entry name" value="Metallo-depent_PP-like"/>
</dbReference>
<dbReference type="GO" id="GO:0016791">
    <property type="term" value="F:phosphatase activity"/>
    <property type="evidence" value="ECO:0007669"/>
    <property type="project" value="TreeGrafter"/>
</dbReference>
<dbReference type="InterPro" id="IPR024654">
    <property type="entry name" value="Calcineurin-like_PHP_lpxH"/>
</dbReference>
<evidence type="ECO:0000313" key="3">
    <source>
        <dbReference type="EMBL" id="PIE33122.1"/>
    </source>
</evidence>
<accession>A0A2G6KDS6</accession>
<evidence type="ECO:0000259" key="2">
    <source>
        <dbReference type="Pfam" id="PF12850"/>
    </source>
</evidence>
<comment type="caution">
    <text evidence="3">The sequence shown here is derived from an EMBL/GenBank/DDBJ whole genome shotgun (WGS) entry which is preliminary data.</text>
</comment>
<dbReference type="Pfam" id="PF12850">
    <property type="entry name" value="Metallophos_2"/>
    <property type="match status" value="1"/>
</dbReference>
<comment type="similarity">
    <text evidence="1">Belongs to the metallophosphoesterase superfamily. YfcE family.</text>
</comment>
<dbReference type="SUPFAM" id="SSF56300">
    <property type="entry name" value="Metallo-dependent phosphatases"/>
    <property type="match status" value="1"/>
</dbReference>
<dbReference type="PANTHER" id="PTHR42850">
    <property type="entry name" value="METALLOPHOSPHOESTERASE"/>
    <property type="match status" value="1"/>
</dbReference>
<protein>
    <submittedName>
        <fullName evidence="3">Metallophosphatase family protein</fullName>
    </submittedName>
</protein>
<organism evidence="3 4">
    <name type="scientific">candidate division KSB3 bacterium</name>
    <dbReference type="NCBI Taxonomy" id="2044937"/>
    <lineage>
        <taxon>Bacteria</taxon>
        <taxon>candidate division KSB3</taxon>
    </lineage>
</organism>
<dbReference type="Proteomes" id="UP000230821">
    <property type="component" value="Unassembled WGS sequence"/>
</dbReference>
<dbReference type="EMBL" id="PDSK01000103">
    <property type="protein sequence ID" value="PIE33122.1"/>
    <property type="molecule type" value="Genomic_DNA"/>
</dbReference>
<dbReference type="Gene3D" id="3.60.21.10">
    <property type="match status" value="1"/>
</dbReference>
<dbReference type="PANTHER" id="PTHR42850:SF2">
    <property type="entry name" value="BLL5683 PROTEIN"/>
    <property type="match status" value="1"/>
</dbReference>